<dbReference type="RefSeq" id="WP_268187911.1">
    <property type="nucleotide sequence ID" value="NZ_CP113361.1"/>
</dbReference>
<reference evidence="2" key="1">
    <citation type="submission" date="2022-11" db="EMBL/GenBank/DDBJ databases">
        <title>Complete genome sequence of Methanogenium organophilum DSM 3596.</title>
        <authorList>
            <person name="Chen S.-C."/>
            <person name="Lai S.-J."/>
            <person name="You Y.-T."/>
        </authorList>
    </citation>
    <scope>NUCLEOTIDE SEQUENCE</scope>
    <source>
        <strain evidence="2">DSM 3596</strain>
    </source>
</reference>
<evidence type="ECO:0000313" key="3">
    <source>
        <dbReference type="Proteomes" id="UP001163096"/>
    </source>
</evidence>
<dbReference type="KEGG" id="mou:OU421_10360"/>
<dbReference type="PANTHER" id="PTHR39673:SF8">
    <property type="entry name" value="GLUTAMATE SYNTHASE ALPHA SUBUNIT C-TERMINAL DOMAIN-CONTAINING PROTEIN"/>
    <property type="match status" value="1"/>
</dbReference>
<sequence length="249" mass="26952">MKNTRIIDAKGMHYTPLNKEIRAAIKEGITEIILENVNGQRFIGNGLRGDNVTIIVNGVPGGDLGMFMSGPTCIVHANAEHAPGNTMDSGTIFIHGTAGDAVAHSMRGGEVYVRDSIGYRGGIHMKAYKDKYPALVVGGGTRAFLGEYMAGGILLVLGRGTDQCPVDERGIGTGIHGGELFIRGEVPDHLLGIGAAKKPFTEADREKIRPYIEKYCREFNVDEPELFSDEYVHIGPSSARPFAGKYCWE</sequence>
<dbReference type="Pfam" id="PF01493">
    <property type="entry name" value="GXGXG"/>
    <property type="match status" value="1"/>
</dbReference>
<protein>
    <recommendedName>
        <fullName evidence="1">Glutamate synthase alpha subunit C-terminal domain-containing protein</fullName>
    </recommendedName>
</protein>
<dbReference type="EMBL" id="CP113361">
    <property type="protein sequence ID" value="WAI02606.1"/>
    <property type="molecule type" value="Genomic_DNA"/>
</dbReference>
<accession>A0A9X9T9P4</accession>
<dbReference type="AlphaFoldDB" id="A0A9X9T9P4"/>
<feature type="domain" description="Glutamate synthase alpha subunit C-terminal" evidence="1">
    <location>
        <begin position="21"/>
        <end position="184"/>
    </location>
</feature>
<dbReference type="InterPro" id="IPR036485">
    <property type="entry name" value="Glu_synth_asu_C_sf"/>
</dbReference>
<evidence type="ECO:0000313" key="2">
    <source>
        <dbReference type="EMBL" id="WAI02606.1"/>
    </source>
</evidence>
<dbReference type="InterPro" id="IPR035710">
    <property type="entry name" value="Archaeal_gltB"/>
</dbReference>
<dbReference type="SUPFAM" id="SSF69336">
    <property type="entry name" value="Alpha subunit of glutamate synthase, C-terminal domain"/>
    <property type="match status" value="1"/>
</dbReference>
<dbReference type="PANTHER" id="PTHR39673">
    <property type="entry name" value="TUNGSTEN FORMYLMETHANOFURAN DEHYDROGENASE, SUBUNIT C (FWDC)"/>
    <property type="match status" value="1"/>
</dbReference>
<dbReference type="InterPro" id="IPR002489">
    <property type="entry name" value="Glu_synth_asu_C"/>
</dbReference>
<dbReference type="PIRSF" id="PIRSF006519">
    <property type="entry name" value="GOGAT_dom3"/>
    <property type="match status" value="1"/>
</dbReference>
<keyword evidence="3" id="KW-1185">Reference proteome</keyword>
<name>A0A9X9T9P4_METOG</name>
<dbReference type="Gene3D" id="2.160.20.60">
    <property type="entry name" value="Glutamate synthase, alpha subunit, C-terminal domain"/>
    <property type="match status" value="1"/>
</dbReference>
<dbReference type="InterPro" id="IPR012061">
    <property type="entry name" value="Glu_synth_lsu_3"/>
</dbReference>
<dbReference type="GeneID" id="76835508"/>
<dbReference type="Proteomes" id="UP001163096">
    <property type="component" value="Chromosome"/>
</dbReference>
<dbReference type="GO" id="GO:0016491">
    <property type="term" value="F:oxidoreductase activity"/>
    <property type="evidence" value="ECO:0007669"/>
    <property type="project" value="InterPro"/>
</dbReference>
<gene>
    <name evidence="2" type="ORF">OU421_10360</name>
</gene>
<proteinExistence type="predicted"/>
<organism evidence="2 3">
    <name type="scientific">Methanogenium organophilum</name>
    <dbReference type="NCBI Taxonomy" id="2199"/>
    <lineage>
        <taxon>Archaea</taxon>
        <taxon>Methanobacteriati</taxon>
        <taxon>Methanobacteriota</taxon>
        <taxon>Stenosarchaea group</taxon>
        <taxon>Methanomicrobia</taxon>
        <taxon>Methanomicrobiales</taxon>
        <taxon>Methanomicrobiaceae</taxon>
        <taxon>Methanogenium</taxon>
    </lineage>
</organism>
<evidence type="ECO:0000259" key="1">
    <source>
        <dbReference type="Pfam" id="PF01493"/>
    </source>
</evidence>
<dbReference type="CDD" id="cd00981">
    <property type="entry name" value="arch_gltB"/>
    <property type="match status" value="1"/>
</dbReference>